<dbReference type="GO" id="GO:0000156">
    <property type="term" value="F:phosphorelay response regulator activity"/>
    <property type="evidence" value="ECO:0007669"/>
    <property type="project" value="TreeGrafter"/>
</dbReference>
<dbReference type="Pfam" id="PF00072">
    <property type="entry name" value="Response_reg"/>
    <property type="match status" value="1"/>
</dbReference>
<evidence type="ECO:0000313" key="16">
    <source>
        <dbReference type="Proteomes" id="UP000077295"/>
    </source>
</evidence>
<comment type="subcellular location">
    <subcellularLocation>
        <location evidence="1 9">Cytoplasm</location>
    </subcellularLocation>
</comment>
<dbReference type="InterPro" id="IPR051271">
    <property type="entry name" value="2C-system_Tx_regulators"/>
</dbReference>
<dbReference type="Gene3D" id="3.40.50.2300">
    <property type="match status" value="1"/>
</dbReference>
<keyword evidence="6 9" id="KW-0238">DNA-binding</keyword>
<name>A0A0D9H3Z5_9ENTR</name>
<dbReference type="PANTHER" id="PTHR45526:SF1">
    <property type="entry name" value="TRANSCRIPTIONAL REGULATORY PROTEIN DCUR-RELATED"/>
    <property type="match status" value="1"/>
</dbReference>
<dbReference type="EMBL" id="NEEW01000001">
    <property type="protein sequence ID" value="PJD89282.1"/>
    <property type="molecule type" value="Genomic_DNA"/>
</dbReference>
<dbReference type="EMBL" id="WBSZ01000873">
    <property type="protein sequence ID" value="KAB2508429.1"/>
    <property type="molecule type" value="Genomic_DNA"/>
</dbReference>
<dbReference type="SUPFAM" id="SSF52172">
    <property type="entry name" value="CheY-like"/>
    <property type="match status" value="1"/>
</dbReference>
<keyword evidence="7 9" id="KW-0010">Activator</keyword>
<evidence type="ECO:0000256" key="3">
    <source>
        <dbReference type="ARBA" id="ARBA00022553"/>
    </source>
</evidence>
<dbReference type="PROSITE" id="PS50110">
    <property type="entry name" value="RESPONSE_REGULATORY"/>
    <property type="match status" value="1"/>
</dbReference>
<evidence type="ECO:0000256" key="10">
    <source>
        <dbReference type="PROSITE-ProRule" id="PRU00169"/>
    </source>
</evidence>
<evidence type="ECO:0000313" key="13">
    <source>
        <dbReference type="EMBL" id="PJD89282.1"/>
    </source>
</evidence>
<comment type="caution">
    <text evidence="13">The sequence shown here is derived from an EMBL/GenBank/DDBJ whole genome shotgun (WGS) entry which is preliminary data.</text>
</comment>
<dbReference type="Proteomes" id="UP000476281">
    <property type="component" value="Unassembled WGS sequence"/>
</dbReference>
<dbReference type="InterPro" id="IPR011006">
    <property type="entry name" value="CheY-like_superfamily"/>
</dbReference>
<dbReference type="PANTHER" id="PTHR45526">
    <property type="entry name" value="TRANSCRIPTIONAL REGULATORY PROTEIN DPIA"/>
    <property type="match status" value="1"/>
</dbReference>
<reference evidence="15 18" key="3">
    <citation type="submission" date="2019-08" db="EMBL/GenBank/DDBJ databases">
        <title>Whole genome sequence analysis of bacterial isolates in patients.</title>
        <authorList>
            <person name="Jeong K.C."/>
        </authorList>
    </citation>
    <scope>NUCLEOTIDE SEQUENCE [LARGE SCALE GENOMIC DNA]</scope>
    <source>
        <strain evidence="15 18">KCJ3K342</strain>
    </source>
</reference>
<accession>A0A331Q549</accession>
<evidence type="ECO:0000256" key="8">
    <source>
        <dbReference type="ARBA" id="ARBA00023163"/>
    </source>
</evidence>
<keyword evidence="8 9" id="KW-0804">Transcription</keyword>
<gene>
    <name evidence="12" type="primary">dcuR</name>
    <name evidence="13" type="ORF">B9Q30_01835</name>
    <name evidence="12" type="ORF">F9C29_20440</name>
    <name evidence="15" type="ORF">FZC81_24470</name>
    <name evidence="14" type="ORF">SAMEA2273187_03180</name>
</gene>
<evidence type="ECO:0000256" key="5">
    <source>
        <dbReference type="ARBA" id="ARBA00023015"/>
    </source>
</evidence>
<proteinExistence type="predicted"/>
<organism evidence="13 17">
    <name type="scientific">Enterobacter hormaechei</name>
    <dbReference type="NCBI Taxonomy" id="158836"/>
    <lineage>
        <taxon>Bacteria</taxon>
        <taxon>Pseudomonadati</taxon>
        <taxon>Pseudomonadota</taxon>
        <taxon>Gammaproteobacteria</taxon>
        <taxon>Enterobacterales</taxon>
        <taxon>Enterobacteriaceae</taxon>
        <taxon>Enterobacter</taxon>
        <taxon>Enterobacter cloacae complex</taxon>
    </lineage>
</organism>
<dbReference type="Proteomes" id="UP000229974">
    <property type="component" value="Unassembled WGS sequence"/>
</dbReference>
<dbReference type="GO" id="GO:0003700">
    <property type="term" value="F:DNA-binding transcription factor activity"/>
    <property type="evidence" value="ECO:0007669"/>
    <property type="project" value="InterPro"/>
</dbReference>
<evidence type="ECO:0000256" key="2">
    <source>
        <dbReference type="ARBA" id="ARBA00022490"/>
    </source>
</evidence>
<dbReference type="PIRSF" id="PIRSF006171">
    <property type="entry name" value="RR_citrat_malat"/>
    <property type="match status" value="1"/>
</dbReference>
<evidence type="ECO:0000259" key="11">
    <source>
        <dbReference type="PROSITE" id="PS50110"/>
    </source>
</evidence>
<reference evidence="14 16" key="1">
    <citation type="submission" date="2016-03" db="EMBL/GenBank/DDBJ databases">
        <authorList>
            <consortium name="Pathogen Informatics"/>
        </authorList>
    </citation>
    <scope>NUCLEOTIDE SEQUENCE [LARGE SCALE GENOMIC DNA]</scope>
    <source>
        <strain evidence="16">e552</strain>
        <strain evidence="14">E552</strain>
    </source>
</reference>
<keyword evidence="4 9" id="KW-0902">Two-component regulatory system</keyword>
<evidence type="ECO:0000256" key="4">
    <source>
        <dbReference type="ARBA" id="ARBA00023012"/>
    </source>
</evidence>
<evidence type="ECO:0000313" key="18">
    <source>
        <dbReference type="Proteomes" id="UP000322612"/>
    </source>
</evidence>
<evidence type="ECO:0000256" key="7">
    <source>
        <dbReference type="ARBA" id="ARBA00023159"/>
    </source>
</evidence>
<evidence type="ECO:0000313" key="14">
    <source>
        <dbReference type="EMBL" id="SAE66787.1"/>
    </source>
</evidence>
<dbReference type="InterPro" id="IPR024187">
    <property type="entry name" value="Sig_transdc_resp-reg_cit/mal"/>
</dbReference>
<dbReference type="RefSeq" id="WP_003859556.1">
    <property type="nucleotide sequence ID" value="NZ_AMGJ01000020.1"/>
</dbReference>
<evidence type="ECO:0000313" key="15">
    <source>
        <dbReference type="EMBL" id="TYS04255.1"/>
    </source>
</evidence>
<keyword evidence="5 9" id="KW-0805">Transcription regulation</keyword>
<dbReference type="CDD" id="cd19925">
    <property type="entry name" value="REC_citrate_TCS"/>
    <property type="match status" value="1"/>
</dbReference>
<evidence type="ECO:0000313" key="12">
    <source>
        <dbReference type="EMBL" id="KAB2508429.1"/>
    </source>
</evidence>
<keyword evidence="2 9" id="KW-0963">Cytoplasm</keyword>
<reference evidence="13 17" key="2">
    <citation type="journal article" date="2017" name="J. Antimicrob. Chemother.">
        <title>Characterization of the population structure, drug resistance mechanisms and plasmids of the community-associated Enterobacter cloacae complex in China.</title>
        <authorList>
            <person name="Zhou K."/>
            <person name="Yu W."/>
            <person name="Cao X."/>
            <person name="Shen P."/>
            <person name="Lu H."/>
            <person name="Luo Q."/>
            <person name="Rossen J.W.A."/>
            <person name="Xiao Y."/>
        </authorList>
    </citation>
    <scope>NUCLEOTIDE SEQUENCE [LARGE SCALE GENOMIC DNA]</scope>
    <source>
        <strain evidence="13 17">ECC904</strain>
    </source>
</reference>
<dbReference type="Proteomes" id="UP000322612">
    <property type="component" value="Unassembled WGS sequence"/>
</dbReference>
<sequence>MINVLIVDDDAMVADLNRLYVNRVEGFSCCGVASTLNQAEALIANPGQPIDLVLLDVYMQQDNGLDLLPIIRASGRPIDVIMISSASDAATIQTSMHYGVVDYLIKPFQFPRFEEALNGWKAKRSLMGSHQYYEQADVDRLIHGGAPELADSKKLPKGLTPQTLRTICQWIDSHPEIEFSTDDLANAVNISRVSCRKYLIWLAQINILFTSIHYGATGRPVYRYRLQPEQVGLLKQYCQ</sequence>
<accession>A0A0D9H3Z5</accession>
<feature type="domain" description="Response regulatory" evidence="11">
    <location>
        <begin position="3"/>
        <end position="121"/>
    </location>
</feature>
<evidence type="ECO:0000313" key="17">
    <source>
        <dbReference type="Proteomes" id="UP000229974"/>
    </source>
</evidence>
<evidence type="ECO:0000313" key="19">
    <source>
        <dbReference type="Proteomes" id="UP000476281"/>
    </source>
</evidence>
<dbReference type="AlphaFoldDB" id="A0A0D9H3Z5"/>
<dbReference type="KEGG" id="ehm:AB284_11295"/>
<evidence type="ECO:0000256" key="1">
    <source>
        <dbReference type="ARBA" id="ARBA00004496"/>
    </source>
</evidence>
<reference evidence="12 19" key="4">
    <citation type="submission" date="2019-09" db="EMBL/GenBank/DDBJ databases">
        <title>Reversal of blaTEM antimicrobial resistance by CRISPR-Cas9 in clinical E. coli and other Enterobacteriaceae strains.</title>
        <authorList>
            <person name="Tagliaferri T."/>
            <person name="Guimaraes N."/>
            <person name="Pereira M."/>
            <person name="Felicori L."/>
            <person name="Horz H.-P."/>
            <person name="Santos S."/>
            <person name="Mendes T."/>
        </authorList>
    </citation>
    <scope>NUCLEOTIDE SEQUENCE [LARGE SCALE GENOMIC DNA]</scope>
    <source>
        <strain evidence="12 19">E2_blaTEM_MG</strain>
    </source>
</reference>
<dbReference type="OrthoDB" id="9796655at2"/>
<dbReference type="SMART" id="SM00448">
    <property type="entry name" value="REC"/>
    <property type="match status" value="1"/>
</dbReference>
<dbReference type="EMBL" id="VTDZ01000175">
    <property type="protein sequence ID" value="TYS04255.1"/>
    <property type="molecule type" value="Genomic_DNA"/>
</dbReference>
<dbReference type="Proteomes" id="UP000077295">
    <property type="component" value="Unassembled WGS sequence"/>
</dbReference>
<keyword evidence="3 10" id="KW-0597">Phosphoprotein</keyword>
<evidence type="ECO:0000256" key="9">
    <source>
        <dbReference type="PIRNR" id="PIRNR006171"/>
    </source>
</evidence>
<dbReference type="GO" id="GO:0005737">
    <property type="term" value="C:cytoplasm"/>
    <property type="evidence" value="ECO:0007669"/>
    <property type="project" value="UniProtKB-SubCell"/>
</dbReference>
<protein>
    <recommendedName>
        <fullName evidence="9">Transcriptional regulatory protein</fullName>
    </recommendedName>
</protein>
<dbReference type="InterPro" id="IPR001789">
    <property type="entry name" value="Sig_transdc_resp-reg_receiver"/>
</dbReference>
<dbReference type="GO" id="GO:0003677">
    <property type="term" value="F:DNA binding"/>
    <property type="evidence" value="ECO:0007669"/>
    <property type="project" value="UniProtKB-KW"/>
</dbReference>
<dbReference type="STRING" id="301102.BFV66_12365"/>
<feature type="modified residue" description="4-aspartylphosphate" evidence="10">
    <location>
        <position position="56"/>
    </location>
</feature>
<evidence type="ECO:0000256" key="6">
    <source>
        <dbReference type="ARBA" id="ARBA00023125"/>
    </source>
</evidence>
<dbReference type="NCBIfam" id="NF007750">
    <property type="entry name" value="PRK10430.1"/>
    <property type="match status" value="1"/>
</dbReference>
<accession>A0A3L9NUY3</accession>
<dbReference type="EMBL" id="FKEV01000011">
    <property type="protein sequence ID" value="SAE66787.1"/>
    <property type="molecule type" value="Genomic_DNA"/>
</dbReference>